<organism evidence="2 3">
    <name type="scientific">Arthrobotrys musiformis</name>
    <dbReference type="NCBI Taxonomy" id="47236"/>
    <lineage>
        <taxon>Eukaryota</taxon>
        <taxon>Fungi</taxon>
        <taxon>Dikarya</taxon>
        <taxon>Ascomycota</taxon>
        <taxon>Pezizomycotina</taxon>
        <taxon>Orbiliomycetes</taxon>
        <taxon>Orbiliales</taxon>
        <taxon>Orbiliaceae</taxon>
        <taxon>Arthrobotrys</taxon>
    </lineage>
</organism>
<name>A0AAV9VWF9_9PEZI</name>
<evidence type="ECO:0000256" key="1">
    <source>
        <dbReference type="SAM" id="MobiDB-lite"/>
    </source>
</evidence>
<comment type="caution">
    <text evidence="2">The sequence shown here is derived from an EMBL/GenBank/DDBJ whole genome shotgun (WGS) entry which is preliminary data.</text>
</comment>
<sequence length="110" mass="12122">MSALPDTSQNPTRESNEEAQLPQETLALPAPQTEAEKEAAKKVQVGARAVKLDHLGPLVINSDGTLSRIQNWANMTQMERERTIHVLGKRNRLRTESLVAQGIQPGTVEK</sequence>
<reference evidence="2 3" key="1">
    <citation type="submission" date="2023-08" db="EMBL/GenBank/DDBJ databases">
        <authorList>
            <person name="Palmer J.M."/>
        </authorList>
    </citation>
    <scope>NUCLEOTIDE SEQUENCE [LARGE SCALE GENOMIC DNA]</scope>
    <source>
        <strain evidence="2 3">TWF481</strain>
    </source>
</reference>
<evidence type="ECO:0000313" key="2">
    <source>
        <dbReference type="EMBL" id="KAK6495385.1"/>
    </source>
</evidence>
<dbReference type="PANTHER" id="PTHR39474:SF1">
    <property type="entry name" value="FUNGAL SPECIFIC TRANSCRIPTION FACTOR"/>
    <property type="match status" value="1"/>
</dbReference>
<accession>A0AAV9VWF9</accession>
<dbReference type="AlphaFoldDB" id="A0AAV9VWF9"/>
<feature type="compositionally biased region" description="Polar residues" evidence="1">
    <location>
        <begin position="1"/>
        <end position="13"/>
    </location>
</feature>
<dbReference type="Proteomes" id="UP001370758">
    <property type="component" value="Unassembled WGS sequence"/>
</dbReference>
<feature type="region of interest" description="Disordered" evidence="1">
    <location>
        <begin position="1"/>
        <end position="39"/>
    </location>
</feature>
<protein>
    <submittedName>
        <fullName evidence="2">Uncharacterized protein</fullName>
    </submittedName>
</protein>
<gene>
    <name evidence="2" type="ORF">TWF481_003408</name>
</gene>
<proteinExistence type="predicted"/>
<evidence type="ECO:0000313" key="3">
    <source>
        <dbReference type="Proteomes" id="UP001370758"/>
    </source>
</evidence>
<dbReference type="EMBL" id="JAVHJL010000013">
    <property type="protein sequence ID" value="KAK6495385.1"/>
    <property type="molecule type" value="Genomic_DNA"/>
</dbReference>
<dbReference type="PANTHER" id="PTHR39474">
    <property type="entry name" value="UNNAMED PRODUCT"/>
    <property type="match status" value="1"/>
</dbReference>
<keyword evidence="3" id="KW-1185">Reference proteome</keyword>